<organism evidence="1 2">
    <name type="scientific">Trichonephila clavata</name>
    <name type="common">Joro spider</name>
    <name type="synonym">Nephila clavata</name>
    <dbReference type="NCBI Taxonomy" id="2740835"/>
    <lineage>
        <taxon>Eukaryota</taxon>
        <taxon>Metazoa</taxon>
        <taxon>Ecdysozoa</taxon>
        <taxon>Arthropoda</taxon>
        <taxon>Chelicerata</taxon>
        <taxon>Arachnida</taxon>
        <taxon>Araneae</taxon>
        <taxon>Araneomorphae</taxon>
        <taxon>Entelegynae</taxon>
        <taxon>Araneoidea</taxon>
        <taxon>Nephilidae</taxon>
        <taxon>Trichonephila</taxon>
    </lineage>
</organism>
<dbReference type="AlphaFoldDB" id="A0A8X6G9X8"/>
<name>A0A8X6G9X8_TRICU</name>
<dbReference type="Proteomes" id="UP000887116">
    <property type="component" value="Unassembled WGS sequence"/>
</dbReference>
<proteinExistence type="predicted"/>
<dbReference type="Gene3D" id="3.60.10.10">
    <property type="entry name" value="Endonuclease/exonuclease/phosphatase"/>
    <property type="match status" value="1"/>
</dbReference>
<gene>
    <name evidence="1" type="ORF">TNCT_513421</name>
</gene>
<dbReference type="InterPro" id="IPR036691">
    <property type="entry name" value="Endo/exonu/phosph_ase_sf"/>
</dbReference>
<dbReference type="EMBL" id="BMAO01034588">
    <property type="protein sequence ID" value="GFQ97589.1"/>
    <property type="molecule type" value="Genomic_DNA"/>
</dbReference>
<evidence type="ECO:0000313" key="1">
    <source>
        <dbReference type="EMBL" id="GFQ97589.1"/>
    </source>
</evidence>
<accession>A0A8X6G9X8</accession>
<comment type="caution">
    <text evidence="1">The sequence shown here is derived from an EMBL/GenBank/DDBJ whole genome shotgun (WGS) entry which is preliminary data.</text>
</comment>
<reference evidence="1" key="1">
    <citation type="submission" date="2020-07" db="EMBL/GenBank/DDBJ databases">
        <title>Multicomponent nature underlies the extraordinary mechanical properties of spider dragline silk.</title>
        <authorList>
            <person name="Kono N."/>
            <person name="Nakamura H."/>
            <person name="Mori M."/>
            <person name="Yoshida Y."/>
            <person name="Ohtoshi R."/>
            <person name="Malay A.D."/>
            <person name="Moran D.A.P."/>
            <person name="Tomita M."/>
            <person name="Numata K."/>
            <person name="Arakawa K."/>
        </authorList>
    </citation>
    <scope>NUCLEOTIDE SEQUENCE</scope>
</reference>
<evidence type="ECO:0000313" key="2">
    <source>
        <dbReference type="Proteomes" id="UP000887116"/>
    </source>
</evidence>
<sequence length="113" mass="12387">MDDHAFCILNNGTPTYCSHSYDSRDAFDVAFVYKPRYLPSCSWTVLDSVGSDHSPVLIEFSHTHKTPNSKMLSSGILKKLTGGCTNPPWIIPSLGQCPSVILTANGSFSTIQY</sequence>
<keyword evidence="2" id="KW-1185">Reference proteome</keyword>
<dbReference type="SUPFAM" id="SSF56219">
    <property type="entry name" value="DNase I-like"/>
    <property type="match status" value="1"/>
</dbReference>
<protein>
    <recommendedName>
        <fullName evidence="3">Endonuclease/exonuclease/phosphatase domain-containing protein</fullName>
    </recommendedName>
</protein>
<dbReference type="OrthoDB" id="6436593at2759"/>
<evidence type="ECO:0008006" key="3">
    <source>
        <dbReference type="Google" id="ProtNLM"/>
    </source>
</evidence>